<accession>A0A640KG07</accession>
<name>A0A640KG07_LEITA</name>
<dbReference type="VEuPathDB" id="TriTrypDB:LtaPh_2115100"/>
<dbReference type="OrthoDB" id="272595at2759"/>
<sequence length="161" mass="18207">MHLHRCTFRRRQPSFVGCRAHPRSTVYSMLLLALAVMLATCMTGWPFTVVHAKDCVTLDPNSMVAWSYGGGSFECDNCIGADAVGIRRGTVRRHWKEYDKNRKVLHSFVEEHRESKGLVLHGENRDVSILLRSDLSGIRTDGEQSFRQLYSGSFISVVDCT</sequence>
<dbReference type="Proteomes" id="UP000419144">
    <property type="component" value="Unassembled WGS sequence"/>
</dbReference>
<gene>
    <name evidence="1" type="ORF">LtaPh_2115100</name>
</gene>
<evidence type="ECO:0000313" key="2">
    <source>
        <dbReference type="Proteomes" id="UP000419144"/>
    </source>
</evidence>
<reference evidence="1" key="1">
    <citation type="submission" date="2019-11" db="EMBL/GenBank/DDBJ databases">
        <title>Leishmania tarentolae CDS.</title>
        <authorList>
            <person name="Goto Y."/>
            <person name="Yamagishi J."/>
        </authorList>
    </citation>
    <scope>NUCLEOTIDE SEQUENCE [LARGE SCALE GENOMIC DNA]</scope>
    <source>
        <strain evidence="1">Parrot Tar II</strain>
    </source>
</reference>
<protein>
    <submittedName>
        <fullName evidence="1">Uncharacterized protein</fullName>
    </submittedName>
</protein>
<evidence type="ECO:0000313" key="1">
    <source>
        <dbReference type="EMBL" id="GET88392.1"/>
    </source>
</evidence>
<keyword evidence="2" id="KW-1185">Reference proteome</keyword>
<dbReference type="EMBL" id="BLBS01000027">
    <property type="protein sequence ID" value="GET88392.1"/>
    <property type="molecule type" value="Genomic_DNA"/>
</dbReference>
<organism evidence="1 2">
    <name type="scientific">Leishmania tarentolae</name>
    <name type="common">Sauroleishmania tarentolae</name>
    <dbReference type="NCBI Taxonomy" id="5689"/>
    <lineage>
        <taxon>Eukaryota</taxon>
        <taxon>Discoba</taxon>
        <taxon>Euglenozoa</taxon>
        <taxon>Kinetoplastea</taxon>
        <taxon>Metakinetoplastina</taxon>
        <taxon>Trypanosomatida</taxon>
        <taxon>Trypanosomatidae</taxon>
        <taxon>Leishmaniinae</taxon>
        <taxon>Leishmania</taxon>
        <taxon>lizard Leishmania</taxon>
    </lineage>
</organism>
<comment type="caution">
    <text evidence="1">The sequence shown here is derived from an EMBL/GenBank/DDBJ whole genome shotgun (WGS) entry which is preliminary data.</text>
</comment>
<proteinExistence type="predicted"/>
<dbReference type="AlphaFoldDB" id="A0A640KG07"/>